<comment type="catalytic activity">
    <reaction evidence="4">
        <text>uridine(1911/1915/1917) in 23S rRNA = pseudouridine(1911/1915/1917) in 23S rRNA</text>
        <dbReference type="Rhea" id="RHEA:42524"/>
        <dbReference type="Rhea" id="RHEA-COMP:10097"/>
        <dbReference type="Rhea" id="RHEA-COMP:10098"/>
        <dbReference type="ChEBI" id="CHEBI:65314"/>
        <dbReference type="ChEBI" id="CHEBI:65315"/>
        <dbReference type="EC" id="5.4.99.23"/>
    </reaction>
</comment>
<dbReference type="RefSeq" id="WP_305170709.1">
    <property type="nucleotide sequence ID" value="NZ_JAUUUU010000004.1"/>
</dbReference>
<comment type="caution">
    <text evidence="10">The sequence shown here is derived from an EMBL/GenBank/DDBJ whole genome shotgun (WGS) entry which is preliminary data.</text>
</comment>
<feature type="domain" description="RNA-binding S4" evidence="9">
    <location>
        <begin position="18"/>
        <end position="75"/>
    </location>
</feature>
<dbReference type="CDD" id="cd00165">
    <property type="entry name" value="S4"/>
    <property type="match status" value="1"/>
</dbReference>
<evidence type="ECO:0000313" key="11">
    <source>
        <dbReference type="Proteomes" id="UP001178354"/>
    </source>
</evidence>
<dbReference type="Pfam" id="PF00849">
    <property type="entry name" value="PseudoU_synth_2"/>
    <property type="match status" value="1"/>
</dbReference>
<dbReference type="EC" id="5.4.99.-" evidence="8"/>
<dbReference type="NCBIfam" id="NF008385">
    <property type="entry name" value="PRK11180.1"/>
    <property type="match status" value="1"/>
</dbReference>
<dbReference type="Gene3D" id="3.10.290.10">
    <property type="entry name" value="RNA-binding S4 domain"/>
    <property type="match status" value="1"/>
</dbReference>
<gene>
    <name evidence="10" type="primary">rluD</name>
    <name evidence="10" type="ORF">Q8A57_08840</name>
</gene>
<organism evidence="10 11">
    <name type="scientific">Porticoccus litoralis</name>
    <dbReference type="NCBI Taxonomy" id="434086"/>
    <lineage>
        <taxon>Bacteria</taxon>
        <taxon>Pseudomonadati</taxon>
        <taxon>Pseudomonadota</taxon>
        <taxon>Gammaproteobacteria</taxon>
        <taxon>Cellvibrionales</taxon>
        <taxon>Porticoccaceae</taxon>
        <taxon>Porticoccus</taxon>
    </lineage>
</organism>
<evidence type="ECO:0000259" key="9">
    <source>
        <dbReference type="SMART" id="SM00363"/>
    </source>
</evidence>
<dbReference type="EMBL" id="JAUUUU010000004">
    <property type="protein sequence ID" value="MDP1521072.1"/>
    <property type="molecule type" value="Genomic_DNA"/>
</dbReference>
<dbReference type="InterPro" id="IPR036986">
    <property type="entry name" value="S4_RNA-bd_sf"/>
</dbReference>
<evidence type="ECO:0000256" key="4">
    <source>
        <dbReference type="ARBA" id="ARBA00036882"/>
    </source>
</evidence>
<dbReference type="Gene3D" id="3.30.2350.10">
    <property type="entry name" value="Pseudouridine synthase"/>
    <property type="match status" value="1"/>
</dbReference>
<dbReference type="SUPFAM" id="SSF55120">
    <property type="entry name" value="Pseudouridine synthase"/>
    <property type="match status" value="1"/>
</dbReference>
<dbReference type="PANTHER" id="PTHR21600:SF44">
    <property type="entry name" value="RIBOSOMAL LARGE SUBUNIT PSEUDOURIDINE SYNTHASE D"/>
    <property type="match status" value="1"/>
</dbReference>
<evidence type="ECO:0000313" key="10">
    <source>
        <dbReference type="EMBL" id="MDP1521072.1"/>
    </source>
</evidence>
<dbReference type="PANTHER" id="PTHR21600">
    <property type="entry name" value="MITOCHONDRIAL RNA PSEUDOURIDINE SYNTHASE"/>
    <property type="match status" value="1"/>
</dbReference>
<dbReference type="InterPro" id="IPR050188">
    <property type="entry name" value="RluA_PseudoU_synthase"/>
</dbReference>
<dbReference type="NCBIfam" id="TIGR00005">
    <property type="entry name" value="rluA_subfam"/>
    <property type="match status" value="1"/>
</dbReference>
<reference evidence="10" key="1">
    <citation type="journal article" date="2010" name="Int. J. Syst. Evol. Microbiol.">
        <title>Porticoccus litoralis gen. nov., sp. nov., a gammaproteobacterium isolated from the Yellow Sea.</title>
        <authorList>
            <person name="Oh H.M."/>
            <person name="Kim H."/>
            <person name="Kim K.M."/>
            <person name="Min G.S."/>
            <person name="Cho J.C."/>
        </authorList>
    </citation>
    <scope>NUCLEOTIDE SEQUENCE</scope>
    <source>
        <strain evidence="10">DSM 25064</strain>
    </source>
</reference>
<evidence type="ECO:0000256" key="8">
    <source>
        <dbReference type="RuleBase" id="RU362028"/>
    </source>
</evidence>
<keyword evidence="2 7" id="KW-0694">RNA-binding</keyword>
<evidence type="ECO:0000256" key="7">
    <source>
        <dbReference type="PROSITE-ProRule" id="PRU00182"/>
    </source>
</evidence>
<evidence type="ECO:0000256" key="1">
    <source>
        <dbReference type="ARBA" id="ARBA00010876"/>
    </source>
</evidence>
<evidence type="ECO:0000256" key="6">
    <source>
        <dbReference type="PIRSR" id="PIRSR606225-1"/>
    </source>
</evidence>
<dbReference type="InterPro" id="IPR020103">
    <property type="entry name" value="PsdUridine_synth_cat_dom_sf"/>
</dbReference>
<dbReference type="PROSITE" id="PS01129">
    <property type="entry name" value="PSI_RLU"/>
    <property type="match status" value="1"/>
</dbReference>
<name>A0AAW8B3S1_9GAMM</name>
<dbReference type="FunFam" id="3.30.2350.10:FF:000006">
    <property type="entry name" value="Pseudouridine synthase"/>
    <property type="match status" value="1"/>
</dbReference>
<proteinExistence type="inferred from homology"/>
<dbReference type="AlphaFoldDB" id="A0AAW8B3S1"/>
<evidence type="ECO:0000256" key="5">
    <source>
        <dbReference type="ARBA" id="ARBA00056072"/>
    </source>
</evidence>
<dbReference type="InterPro" id="IPR006145">
    <property type="entry name" value="PsdUridine_synth_RsuA/RluA"/>
</dbReference>
<sequence>MIEPIVLNATVPEHMAGARLDQVAAELFSSYSRSRLQKWIKDGELLVDGKSCRPRDRLFGGEQLSVKALLEPEGEWLAEAIELDICYEDEDILVINKPAGLVVHPAAGNYQGTLLNGVLHYLPANENIPRAGIVHRLDKETSGLMVVAKTLVAHQSLVKQLQAKTVSREYLAIVQGVMTGGGTVDKPIGRHPQARTKMAVLDFGGKEAVSHYRVIERFPAHTLIRVKLETGRTHQIRVHMASIGYPLVGDSTYGGRLKLPKGSTQELHDALRAFRRQALHATQLALSHPVSGEHMEWQALPPEDFNRLFAMLKTDAQQRDQRE</sequence>
<dbReference type="GO" id="GO:0003723">
    <property type="term" value="F:RNA binding"/>
    <property type="evidence" value="ECO:0007669"/>
    <property type="project" value="UniProtKB-KW"/>
</dbReference>
<keyword evidence="11" id="KW-1185">Reference proteome</keyword>
<dbReference type="GO" id="GO:0160140">
    <property type="term" value="F:23S rRNA pseudouridine(1911/1915/1917) synthase activity"/>
    <property type="evidence" value="ECO:0007669"/>
    <property type="project" value="UniProtKB-EC"/>
</dbReference>
<comment type="function">
    <text evidence="5">Responsible for synthesis of pseudouridine from uracil at positions 1911, 1915 and 1917 in 23S ribosomal RNA.</text>
</comment>
<dbReference type="PROSITE" id="PS50889">
    <property type="entry name" value="S4"/>
    <property type="match status" value="1"/>
</dbReference>
<dbReference type="CDD" id="cd02869">
    <property type="entry name" value="PseudoU_synth_RluA_like"/>
    <property type="match status" value="1"/>
</dbReference>
<dbReference type="InterPro" id="IPR002942">
    <property type="entry name" value="S4_RNA-bd"/>
</dbReference>
<protein>
    <recommendedName>
        <fullName evidence="8">Pseudouridine synthase</fullName>
        <ecNumber evidence="8">5.4.99.-</ecNumber>
    </recommendedName>
</protein>
<dbReference type="SMART" id="SM00363">
    <property type="entry name" value="S4"/>
    <property type="match status" value="1"/>
</dbReference>
<comment type="catalytic activity">
    <reaction evidence="8">
        <text>a uridine in RNA = a pseudouridine in RNA</text>
        <dbReference type="Rhea" id="RHEA:48348"/>
        <dbReference type="Rhea" id="RHEA-COMP:12068"/>
        <dbReference type="Rhea" id="RHEA-COMP:12069"/>
        <dbReference type="ChEBI" id="CHEBI:65314"/>
        <dbReference type="ChEBI" id="CHEBI:65315"/>
    </reaction>
</comment>
<dbReference type="Pfam" id="PF01479">
    <property type="entry name" value="S4"/>
    <property type="match status" value="1"/>
</dbReference>
<accession>A0AAW8B3S1</accession>
<evidence type="ECO:0000256" key="3">
    <source>
        <dbReference type="ARBA" id="ARBA00023235"/>
    </source>
</evidence>
<keyword evidence="3 8" id="KW-0413">Isomerase</keyword>
<dbReference type="SUPFAM" id="SSF55174">
    <property type="entry name" value="Alpha-L RNA-binding motif"/>
    <property type="match status" value="1"/>
</dbReference>
<comment type="similarity">
    <text evidence="1 8">Belongs to the pseudouridine synthase RluA family.</text>
</comment>
<feature type="active site" evidence="6">
    <location>
        <position position="138"/>
    </location>
</feature>
<reference evidence="10" key="2">
    <citation type="submission" date="2023-08" db="EMBL/GenBank/DDBJ databases">
        <authorList>
            <person name="Luo J."/>
        </authorList>
    </citation>
    <scope>NUCLEOTIDE SEQUENCE</scope>
    <source>
        <strain evidence="10">DSM 25064</strain>
    </source>
</reference>
<dbReference type="InterPro" id="IPR006224">
    <property type="entry name" value="PsdUridine_synth_RluA-like_CS"/>
</dbReference>
<evidence type="ECO:0000256" key="2">
    <source>
        <dbReference type="ARBA" id="ARBA00022884"/>
    </source>
</evidence>
<dbReference type="Proteomes" id="UP001178354">
    <property type="component" value="Unassembled WGS sequence"/>
</dbReference>
<dbReference type="InterPro" id="IPR006225">
    <property type="entry name" value="PsdUridine_synth_RluC/D"/>
</dbReference>
<dbReference type="GO" id="GO:0000455">
    <property type="term" value="P:enzyme-directed rRNA pseudouridine synthesis"/>
    <property type="evidence" value="ECO:0007669"/>
    <property type="project" value="TreeGrafter"/>
</dbReference>